<gene>
    <name evidence="2" type="ORF">LS41612_03150</name>
</gene>
<feature type="region of interest" description="Disordered" evidence="1">
    <location>
        <begin position="116"/>
        <end position="152"/>
    </location>
</feature>
<evidence type="ECO:0000313" key="3">
    <source>
        <dbReference type="Proteomes" id="UP000238825"/>
    </source>
</evidence>
<dbReference type="GeneID" id="48275181"/>
<organism evidence="2 3">
    <name type="scientific">Lysinibacillus sphaericus</name>
    <name type="common">Bacillus sphaericus</name>
    <dbReference type="NCBI Taxonomy" id="1421"/>
    <lineage>
        <taxon>Bacteria</taxon>
        <taxon>Bacillati</taxon>
        <taxon>Bacillota</taxon>
        <taxon>Bacilli</taxon>
        <taxon>Bacillales</taxon>
        <taxon>Bacillaceae</taxon>
        <taxon>Lysinibacillus</taxon>
    </lineage>
</organism>
<evidence type="ECO:0000256" key="1">
    <source>
        <dbReference type="SAM" id="MobiDB-lite"/>
    </source>
</evidence>
<dbReference type="AlphaFoldDB" id="A0A2S0JW71"/>
<proteinExistence type="predicted"/>
<evidence type="ECO:0008006" key="4">
    <source>
        <dbReference type="Google" id="ProtNLM"/>
    </source>
</evidence>
<dbReference type="RefSeq" id="WP_024364466.1">
    <property type="nucleotide sequence ID" value="NZ_BJNS01000009.1"/>
</dbReference>
<feature type="compositionally biased region" description="Low complexity" evidence="1">
    <location>
        <begin position="116"/>
        <end position="144"/>
    </location>
</feature>
<dbReference type="EMBL" id="CP019980">
    <property type="protein sequence ID" value="AVK95346.1"/>
    <property type="molecule type" value="Genomic_DNA"/>
</dbReference>
<protein>
    <recommendedName>
        <fullName evidence="4">DUF2892 domain-containing protein</fullName>
    </recommendedName>
</protein>
<accession>A0A2S0JW71</accession>
<name>A0A2S0JW71_LYSSH</name>
<reference evidence="2 3" key="1">
    <citation type="submission" date="2017-03" db="EMBL/GenBank/DDBJ databases">
        <title>The whole genome sequencing and assembly of Lysinibacillus sphaericus DSM 28T strain.</title>
        <authorList>
            <person name="Lee Y.-J."/>
            <person name="Yi H."/>
            <person name="Bahn Y.-S."/>
            <person name="Kim J.F."/>
            <person name="Lee D.-W."/>
        </authorList>
    </citation>
    <scope>NUCLEOTIDE SEQUENCE [LARGE SCALE GENOMIC DNA]</scope>
    <source>
        <strain evidence="2 3">DSM 28</strain>
    </source>
</reference>
<sequence>MMQQANLSDKNAFCRFALGTSMTAFGIAKVSRNPNCLKSRLMIALGAMKMAEGIFKYCPAKAMLNSNVETAMNTSMQSMFSGQNSMSSEQNPMSSEQIGKLMKDFSSAITGNSSDITASASNSSASNSSDTSTSNQHSSDSKNSTTKAQNPS</sequence>
<dbReference type="Proteomes" id="UP000238825">
    <property type="component" value="Chromosome"/>
</dbReference>
<evidence type="ECO:0000313" key="2">
    <source>
        <dbReference type="EMBL" id="AVK95346.1"/>
    </source>
</evidence>